<name>Q54RE5_DICDI</name>
<dbReference type="EMBL" id="AAFI02000051">
    <property type="protein sequence ID" value="EAL65843.1"/>
    <property type="molecule type" value="Genomic_DNA"/>
</dbReference>
<dbReference type="AlphaFoldDB" id="Q54RE5"/>
<dbReference type="InParanoid" id="Q54RE5"/>
<proteinExistence type="predicted"/>
<dbReference type="PaxDb" id="44689-DDB0215655"/>
<dbReference type="Proteomes" id="UP000002195">
    <property type="component" value="Unassembled WGS sequence"/>
</dbReference>
<reference evidence="1 2" key="1">
    <citation type="journal article" date="2005" name="Nature">
        <title>The genome of the social amoeba Dictyostelium discoideum.</title>
        <authorList>
            <consortium name="The Dictyostelium discoideum Sequencing Consortium"/>
            <person name="Eichinger L."/>
            <person name="Pachebat J.A."/>
            <person name="Glockner G."/>
            <person name="Rajandream M.A."/>
            <person name="Sucgang R."/>
            <person name="Berriman M."/>
            <person name="Song J."/>
            <person name="Olsen R."/>
            <person name="Szafranski K."/>
            <person name="Xu Q."/>
            <person name="Tunggal B."/>
            <person name="Kummerfeld S."/>
            <person name="Madera M."/>
            <person name="Konfortov B.A."/>
            <person name="Rivero F."/>
            <person name="Bankier A.T."/>
            <person name="Lehmann R."/>
            <person name="Hamlin N."/>
            <person name="Davies R."/>
            <person name="Gaudet P."/>
            <person name="Fey P."/>
            <person name="Pilcher K."/>
            <person name="Chen G."/>
            <person name="Saunders D."/>
            <person name="Sodergren E."/>
            <person name="Davis P."/>
            <person name="Kerhornou A."/>
            <person name="Nie X."/>
            <person name="Hall N."/>
            <person name="Anjard C."/>
            <person name="Hemphill L."/>
            <person name="Bason N."/>
            <person name="Farbrother P."/>
            <person name="Desany B."/>
            <person name="Just E."/>
            <person name="Morio T."/>
            <person name="Rost R."/>
            <person name="Churcher C."/>
            <person name="Cooper J."/>
            <person name="Haydock S."/>
            <person name="van Driessche N."/>
            <person name="Cronin A."/>
            <person name="Goodhead I."/>
            <person name="Muzny D."/>
            <person name="Mourier T."/>
            <person name="Pain A."/>
            <person name="Lu M."/>
            <person name="Harper D."/>
            <person name="Lindsay R."/>
            <person name="Hauser H."/>
            <person name="James K."/>
            <person name="Quiles M."/>
            <person name="Madan Babu M."/>
            <person name="Saito T."/>
            <person name="Buchrieser C."/>
            <person name="Wardroper A."/>
            <person name="Felder M."/>
            <person name="Thangavelu M."/>
            <person name="Johnson D."/>
            <person name="Knights A."/>
            <person name="Loulseged H."/>
            <person name="Mungall K."/>
            <person name="Oliver K."/>
            <person name="Price C."/>
            <person name="Quail M.A."/>
            <person name="Urushihara H."/>
            <person name="Hernandez J."/>
            <person name="Rabbinowitsch E."/>
            <person name="Steffen D."/>
            <person name="Sanders M."/>
            <person name="Ma J."/>
            <person name="Kohara Y."/>
            <person name="Sharp S."/>
            <person name="Simmonds M."/>
            <person name="Spiegler S."/>
            <person name="Tivey A."/>
            <person name="Sugano S."/>
            <person name="White B."/>
            <person name="Walker D."/>
            <person name="Woodward J."/>
            <person name="Winckler T."/>
            <person name="Tanaka Y."/>
            <person name="Shaulsky G."/>
            <person name="Schleicher M."/>
            <person name="Weinstock G."/>
            <person name="Rosenthal A."/>
            <person name="Cox E.C."/>
            <person name="Chisholm R.L."/>
            <person name="Gibbs R."/>
            <person name="Loomis W.F."/>
            <person name="Platzer M."/>
            <person name="Kay R.R."/>
            <person name="Williams J."/>
            <person name="Dear P.H."/>
            <person name="Noegel A.A."/>
            <person name="Barrell B."/>
            <person name="Kuspa A."/>
        </authorList>
    </citation>
    <scope>NUCLEOTIDE SEQUENCE [LARGE SCALE GENOMIC DNA]</scope>
    <source>
        <strain evidence="1 2">AX4</strain>
    </source>
</reference>
<sequence length="54" mass="6017">MIFNSLTNILNKSSSLNNYNKNSKSLQINFDNKSKIQIYNPLGNQGGIGNLLVM</sequence>
<accession>Q54RE5</accession>
<protein>
    <submittedName>
        <fullName evidence="1">Uncharacterized protein</fullName>
    </submittedName>
</protein>
<organism evidence="1 2">
    <name type="scientific">Dictyostelium discoideum</name>
    <name type="common">Social amoeba</name>
    <dbReference type="NCBI Taxonomy" id="44689"/>
    <lineage>
        <taxon>Eukaryota</taxon>
        <taxon>Amoebozoa</taxon>
        <taxon>Evosea</taxon>
        <taxon>Eumycetozoa</taxon>
        <taxon>Dictyostelia</taxon>
        <taxon>Dictyosteliales</taxon>
        <taxon>Dictyosteliaceae</taxon>
        <taxon>Dictyostelium</taxon>
    </lineage>
</organism>
<gene>
    <name evidence="1" type="ORF">DDB_G0283209</name>
</gene>
<dbReference type="GeneID" id="8623975"/>
<evidence type="ECO:0000313" key="2">
    <source>
        <dbReference type="Proteomes" id="UP000002195"/>
    </source>
</evidence>
<dbReference type="HOGENOM" id="CLU_210587_0_0_1"/>
<dbReference type="RefSeq" id="XP_639200.1">
    <property type="nucleotide sequence ID" value="XM_634108.1"/>
</dbReference>
<keyword evidence="2" id="KW-1185">Reference proteome</keyword>
<evidence type="ECO:0000313" key="1">
    <source>
        <dbReference type="EMBL" id="EAL65843.1"/>
    </source>
</evidence>
<comment type="caution">
    <text evidence="1">The sequence shown here is derived from an EMBL/GenBank/DDBJ whole genome shotgun (WGS) entry which is preliminary data.</text>
</comment>
<dbReference type="dictyBase" id="DDB_G0283209"/>
<dbReference type="KEGG" id="ddi:DDB_G0283209"/>